<reference evidence="1" key="1">
    <citation type="submission" date="2021-07" db="EMBL/GenBank/DDBJ databases">
        <title>Neiella marina sp. nov., isolated from the intestinal content of sea cucumber Apostichopus japonicus.</title>
        <authorList>
            <person name="Bai X."/>
        </authorList>
    </citation>
    <scope>NUCLEOTIDE SEQUENCE</scope>
    <source>
        <strain evidence="1">126</strain>
    </source>
</reference>
<keyword evidence="2" id="KW-1185">Reference proteome</keyword>
<proteinExistence type="predicted"/>
<gene>
    <name evidence="1" type="ORF">K0504_09970</name>
</gene>
<dbReference type="RefSeq" id="WP_220104047.1">
    <property type="nucleotide sequence ID" value="NZ_JAHZSS010000010.1"/>
</dbReference>
<sequence>MFTTKPYIAPTSVSTELELSSLSYDELDARLEWICSAINERERQYIRAAGPINANSTIAGLANGSLSVTTEIERKETHAIQQQLMSRTGERIAEARARNLARVAARNARIKQRKLNAAKAA</sequence>
<accession>A0ABS7EG96</accession>
<comment type="caution">
    <text evidence="1">The sequence shown here is derived from an EMBL/GenBank/DDBJ whole genome shotgun (WGS) entry which is preliminary data.</text>
</comment>
<name>A0ABS7EG96_9GAMM</name>
<evidence type="ECO:0000313" key="1">
    <source>
        <dbReference type="EMBL" id="MBW8191364.1"/>
    </source>
</evidence>
<dbReference type="EMBL" id="JAHZSS010000010">
    <property type="protein sequence ID" value="MBW8191364.1"/>
    <property type="molecule type" value="Genomic_DNA"/>
</dbReference>
<organism evidence="1 2">
    <name type="scientific">Neiella holothuriorum</name>
    <dbReference type="NCBI Taxonomy" id="2870530"/>
    <lineage>
        <taxon>Bacteria</taxon>
        <taxon>Pseudomonadati</taxon>
        <taxon>Pseudomonadota</taxon>
        <taxon>Gammaproteobacteria</taxon>
        <taxon>Alteromonadales</taxon>
        <taxon>Echinimonadaceae</taxon>
        <taxon>Neiella</taxon>
    </lineage>
</organism>
<dbReference type="Proteomes" id="UP001166251">
    <property type="component" value="Unassembled WGS sequence"/>
</dbReference>
<protein>
    <submittedName>
        <fullName evidence="1">Uncharacterized protein</fullName>
    </submittedName>
</protein>
<evidence type="ECO:0000313" key="2">
    <source>
        <dbReference type="Proteomes" id="UP001166251"/>
    </source>
</evidence>